<feature type="signal peptide" evidence="1">
    <location>
        <begin position="1"/>
        <end position="22"/>
    </location>
</feature>
<gene>
    <name evidence="2" type="ORF">J5Y10_15820</name>
</gene>
<evidence type="ECO:0000313" key="2">
    <source>
        <dbReference type="EMBL" id="MBP0494255.1"/>
    </source>
</evidence>
<name>A0A940N322_9PROT</name>
<dbReference type="RefSeq" id="WP_209375000.1">
    <property type="nucleotide sequence ID" value="NZ_JAGIZA010000009.1"/>
</dbReference>
<dbReference type="PANTHER" id="PTHR37549">
    <property type="entry name" value="LIPOPROTEIN LPRI"/>
    <property type="match status" value="1"/>
</dbReference>
<keyword evidence="1" id="KW-0732">Signal</keyword>
<feature type="chain" id="PRO_5037758134" description="Mlr0530 protein" evidence="1">
    <location>
        <begin position="23"/>
        <end position="234"/>
    </location>
</feature>
<accession>A0A940N322</accession>
<dbReference type="InterPro" id="IPR052755">
    <property type="entry name" value="Lysozyme_Inhibitor_LprI"/>
</dbReference>
<organism evidence="2 3">
    <name type="scientific">Roseomonas indoligenes</name>
    <dbReference type="NCBI Taxonomy" id="2820811"/>
    <lineage>
        <taxon>Bacteria</taxon>
        <taxon>Pseudomonadati</taxon>
        <taxon>Pseudomonadota</taxon>
        <taxon>Alphaproteobacteria</taxon>
        <taxon>Acetobacterales</taxon>
        <taxon>Roseomonadaceae</taxon>
        <taxon>Roseomonas</taxon>
    </lineage>
</organism>
<protein>
    <recommendedName>
        <fullName evidence="4">Mlr0530 protein</fullName>
    </recommendedName>
</protein>
<dbReference type="AlphaFoldDB" id="A0A940N322"/>
<dbReference type="EMBL" id="JAGIZA010000009">
    <property type="protein sequence ID" value="MBP0494255.1"/>
    <property type="molecule type" value="Genomic_DNA"/>
</dbReference>
<keyword evidence="3" id="KW-1185">Reference proteome</keyword>
<comment type="caution">
    <text evidence="2">The sequence shown here is derived from an EMBL/GenBank/DDBJ whole genome shotgun (WGS) entry which is preliminary data.</text>
</comment>
<reference evidence="2" key="1">
    <citation type="submission" date="2021-03" db="EMBL/GenBank/DDBJ databases">
        <authorList>
            <person name="So Y."/>
        </authorList>
    </citation>
    <scope>NUCLEOTIDE SEQUENCE</scope>
    <source>
        <strain evidence="2">SG15</strain>
    </source>
</reference>
<evidence type="ECO:0000313" key="3">
    <source>
        <dbReference type="Proteomes" id="UP000677537"/>
    </source>
</evidence>
<proteinExistence type="predicted"/>
<sequence>MRRLLAPLFLALALAAPSAARAASFDCARAATADERAVCADPRLSELDDLLGKANRQARAEATPEEAPRLAVVARGILADRRNCGTRRGCLLAVYAGGIESYRRFGSSIPLPGWVDATEMAEGTAPESDAPPARLAACTTTRVAGIGARLEGEGPGDFSSGTSVVFANGVRQVSYERENAVIASRPGDRVVMCLTVIPRACPPGDDRGRYYSVTNPRTRASWSLPDSQHLCGGA</sequence>
<evidence type="ECO:0000256" key="1">
    <source>
        <dbReference type="SAM" id="SignalP"/>
    </source>
</evidence>
<dbReference type="Proteomes" id="UP000677537">
    <property type="component" value="Unassembled WGS sequence"/>
</dbReference>
<dbReference type="PANTHER" id="PTHR37549:SF1">
    <property type="entry name" value="LIPOPROTEIN LPRI"/>
    <property type="match status" value="1"/>
</dbReference>
<dbReference type="GO" id="GO:0005576">
    <property type="term" value="C:extracellular region"/>
    <property type="evidence" value="ECO:0007669"/>
    <property type="project" value="TreeGrafter"/>
</dbReference>
<evidence type="ECO:0008006" key="4">
    <source>
        <dbReference type="Google" id="ProtNLM"/>
    </source>
</evidence>